<sequence length="34" mass="3820">MDLPKKVPFTLLTLSLFVVASIYDHLQEKSNIGT</sequence>
<reference evidence="1 2" key="1">
    <citation type="submission" date="2019-02" db="EMBL/GenBank/DDBJ databases">
        <title>Deep-cultivation of Planctomycetes and their phenomic and genomic characterization uncovers novel biology.</title>
        <authorList>
            <person name="Wiegand S."/>
            <person name="Jogler M."/>
            <person name="Boedeker C."/>
            <person name="Pinto D."/>
            <person name="Vollmers J."/>
            <person name="Rivas-Marin E."/>
            <person name="Kohn T."/>
            <person name="Peeters S.H."/>
            <person name="Heuer A."/>
            <person name="Rast P."/>
            <person name="Oberbeckmann S."/>
            <person name="Bunk B."/>
            <person name="Jeske O."/>
            <person name="Meyerdierks A."/>
            <person name="Storesund J.E."/>
            <person name="Kallscheuer N."/>
            <person name="Luecker S."/>
            <person name="Lage O.M."/>
            <person name="Pohl T."/>
            <person name="Merkel B.J."/>
            <person name="Hornburger P."/>
            <person name="Mueller R.-W."/>
            <person name="Bruemmer F."/>
            <person name="Labrenz M."/>
            <person name="Spormann A.M."/>
            <person name="Op den Camp H."/>
            <person name="Overmann J."/>
            <person name="Amann R."/>
            <person name="Jetten M.S.M."/>
            <person name="Mascher T."/>
            <person name="Medema M.H."/>
            <person name="Devos D.P."/>
            <person name="Kaster A.-K."/>
            <person name="Ovreas L."/>
            <person name="Rohde M."/>
            <person name="Galperin M.Y."/>
            <person name="Jogler C."/>
        </authorList>
    </citation>
    <scope>NUCLEOTIDE SEQUENCE [LARGE SCALE GENOMIC DNA]</scope>
    <source>
        <strain evidence="1 2">K23_9</strain>
    </source>
</reference>
<dbReference type="Proteomes" id="UP000319817">
    <property type="component" value="Chromosome"/>
</dbReference>
<dbReference type="EMBL" id="CP036526">
    <property type="protein sequence ID" value="QDT11915.1"/>
    <property type="molecule type" value="Genomic_DNA"/>
</dbReference>
<protein>
    <submittedName>
        <fullName evidence="1">Uncharacterized protein</fullName>
    </submittedName>
</protein>
<keyword evidence="2" id="KW-1185">Reference proteome</keyword>
<proteinExistence type="predicted"/>
<dbReference type="AlphaFoldDB" id="A0A517NXR0"/>
<gene>
    <name evidence="1" type="ORF">K239x_39170</name>
</gene>
<evidence type="ECO:0000313" key="2">
    <source>
        <dbReference type="Proteomes" id="UP000319817"/>
    </source>
</evidence>
<organism evidence="1 2">
    <name type="scientific">Stieleria marina</name>
    <dbReference type="NCBI Taxonomy" id="1930275"/>
    <lineage>
        <taxon>Bacteria</taxon>
        <taxon>Pseudomonadati</taxon>
        <taxon>Planctomycetota</taxon>
        <taxon>Planctomycetia</taxon>
        <taxon>Pirellulales</taxon>
        <taxon>Pirellulaceae</taxon>
        <taxon>Stieleria</taxon>
    </lineage>
</organism>
<accession>A0A517NXR0</accession>
<evidence type="ECO:0000313" key="1">
    <source>
        <dbReference type="EMBL" id="QDT11915.1"/>
    </source>
</evidence>
<name>A0A517NXR0_9BACT</name>